<accession>A0ABN8Y911</accession>
<keyword evidence="2" id="KW-1185">Reference proteome</keyword>
<evidence type="ECO:0000313" key="1">
    <source>
        <dbReference type="EMBL" id="CAI9158044.1"/>
    </source>
</evidence>
<sequence length="101" mass="11467">MCIHIETFYIHTETLPEGINDCGGLVNRKLQAGDPEEELQSRTSLIAQLVKNMPAMQETQLQFLGWEDPVEKEMATHSSILAWRIPWAEEPGRLQSMGSQE</sequence>
<proteinExistence type="predicted"/>
<dbReference type="EMBL" id="OX459952">
    <property type="protein sequence ID" value="CAI9158044.1"/>
    <property type="molecule type" value="Genomic_DNA"/>
</dbReference>
<gene>
    <name evidence="1" type="ORF">MRATA1EN1_LOCUS7006</name>
</gene>
<evidence type="ECO:0000313" key="2">
    <source>
        <dbReference type="Proteomes" id="UP001176941"/>
    </source>
</evidence>
<reference evidence="1" key="1">
    <citation type="submission" date="2023-04" db="EMBL/GenBank/DDBJ databases">
        <authorList>
            <consortium name="ELIXIR-Norway"/>
        </authorList>
    </citation>
    <scope>NUCLEOTIDE SEQUENCE [LARGE SCALE GENOMIC DNA]</scope>
</reference>
<organism evidence="1 2">
    <name type="scientific">Rangifer tarandus platyrhynchus</name>
    <name type="common">Svalbard reindeer</name>
    <dbReference type="NCBI Taxonomy" id="3082113"/>
    <lineage>
        <taxon>Eukaryota</taxon>
        <taxon>Metazoa</taxon>
        <taxon>Chordata</taxon>
        <taxon>Craniata</taxon>
        <taxon>Vertebrata</taxon>
        <taxon>Euteleostomi</taxon>
        <taxon>Mammalia</taxon>
        <taxon>Eutheria</taxon>
        <taxon>Laurasiatheria</taxon>
        <taxon>Artiodactyla</taxon>
        <taxon>Ruminantia</taxon>
        <taxon>Pecora</taxon>
        <taxon>Cervidae</taxon>
        <taxon>Odocoileinae</taxon>
        <taxon>Rangifer</taxon>
    </lineage>
</organism>
<dbReference type="Proteomes" id="UP001176941">
    <property type="component" value="Chromosome 16"/>
</dbReference>
<protein>
    <submittedName>
        <fullName evidence="1">Uncharacterized protein</fullName>
    </submittedName>
</protein>
<name>A0ABN8Y911_RANTA</name>